<sequence>MSTSDTAHHITSSYKLFPPLPFSDASSHTHKVEDINHIASNDIKGPQFDLSIGIMLSPKADEDTHEMQMENTTSHSENPLNRRAIAQKPFVPTTTTIVSEYSSVMRRKDSGRSPHFYDAMSTPGDIGNGIGTPRTQIVTEVATPFGMLMPKPECTTNTKQCPMLDSLVRSHISIQETQKYTFAVVLKTQNQVVSLIRQRSKDGASIGLNLTSQIAKLQEKCVRRLVQAGLGVCILDNDTPVDEKHAEIKQNSRNLCILINPKKDPELLIHEFKREIDEISIKQGEAIDRIGEESLDTIKGMCFSPALELQLTQNIIQNAFRDYDIEDWVVSCDNLLTVRDMVQDCFPLHDRKFNRAFFHEYQKQTLVFGVRNTTRDNQHRWAVEELRLHFGERVAFLFAFMHIYTKLLMPLMLITCGYYLSMRFLHGYVWRTYLRGLAIIGICVSCVWAPTFLLCWERETCLLVEKWNLTRYKNTVFEKNDSNPSFQYIWKRNAITNEMEKVPKKRNVYLIQVTMLLYVGFSAIIQCICLLPFIQWYVYAKQAPTCSACHSSNNHSYPCIWFMTCFTAESSRLGTDRWMYILSQGVILGLLIDIFFFELFNWISEKFVQWENCVKKSEYENRLIHRRFVFVWSNWFFWFLFLAFVYLPFGKEFMMALKKSPLQWLAPYDFDPTFLTLDTLFVTPLVVTQLLNMLLETIVPYLVRKWRGKPIFYKKSLLLTTCIFLRSIANRWKRSADEDNPVETDGNRYKCIVLSAKRLVAAVKQKTNFQVAVLMKSDDCNQYTAHEIIAESKLPVFEPVYDYLDACIQFSYVVMFTVVWPLLPLPAFINNLLEVRGDAFRLLFAHRRPMPRRDTSIGEWTTVLSYANNIGIAVVAALIVIYHLGYILTLCDFTFSDGHVVPFSTINQTLVSDPVACQRQIGAMEEYAIVNQIVLFVVLEHIGFCIKYLILQLEKKPFQIRNAAYQRLKQIQDLTGKQSAKTAQFKYICALKRLYEKHDPENVCYLGEVELIEFLADWLCKHPSDLQPSSSIIFRYMDKAGIGGIPFATCCLMLQHVQHDRFFSCLLGIYDSCNSQWIETIKGTTDALQFRETMNRMSACRESSGTLSRDSSFFPVTP</sequence>
<keyword evidence="3 6" id="KW-1133">Transmembrane helix</keyword>
<feature type="transmembrane region" description="Helical" evidence="6">
    <location>
        <begin position="857"/>
        <end position="884"/>
    </location>
</feature>
<dbReference type="InParanoid" id="A0A024GMZ6"/>
<feature type="transmembrane region" description="Helical" evidence="6">
    <location>
        <begin position="578"/>
        <end position="600"/>
    </location>
</feature>
<dbReference type="PANTHER" id="PTHR12308">
    <property type="entry name" value="ANOCTAMIN"/>
    <property type="match status" value="1"/>
</dbReference>
<comment type="subcellular location">
    <subcellularLocation>
        <location evidence="1">Membrane</location>
        <topology evidence="1">Multi-pass membrane protein</topology>
    </subcellularLocation>
</comment>
<evidence type="ECO:0000256" key="3">
    <source>
        <dbReference type="ARBA" id="ARBA00022989"/>
    </source>
</evidence>
<evidence type="ECO:0000313" key="8">
    <source>
        <dbReference type="EMBL" id="CCI47719.1"/>
    </source>
</evidence>
<name>A0A024GMZ6_9STRA</name>
<dbReference type="EMBL" id="CAIX01000184">
    <property type="protein sequence ID" value="CCI47719.1"/>
    <property type="molecule type" value="Genomic_DNA"/>
</dbReference>
<dbReference type="Pfam" id="PF04547">
    <property type="entry name" value="Anoctamin"/>
    <property type="match status" value="1"/>
</dbReference>
<feature type="transmembrane region" description="Helical" evidence="6">
    <location>
        <begin position="929"/>
        <end position="951"/>
    </location>
</feature>
<protein>
    <recommendedName>
        <fullName evidence="7">Anoctamin transmembrane domain-containing protein</fullName>
    </recommendedName>
</protein>
<evidence type="ECO:0000256" key="5">
    <source>
        <dbReference type="SAM" id="MobiDB-lite"/>
    </source>
</evidence>
<dbReference type="OrthoDB" id="296386at2759"/>
<evidence type="ECO:0000259" key="7">
    <source>
        <dbReference type="Pfam" id="PF04547"/>
    </source>
</evidence>
<keyword evidence="4 6" id="KW-0472">Membrane</keyword>
<dbReference type="GO" id="GO:0005254">
    <property type="term" value="F:chloride channel activity"/>
    <property type="evidence" value="ECO:0007669"/>
    <property type="project" value="TreeGrafter"/>
</dbReference>
<gene>
    <name evidence="8" type="ORF">BN9_087350</name>
</gene>
<evidence type="ECO:0000256" key="4">
    <source>
        <dbReference type="ARBA" id="ARBA00023136"/>
    </source>
</evidence>
<proteinExistence type="predicted"/>
<feature type="domain" description="Anoctamin transmembrane" evidence="7">
    <location>
        <begin position="387"/>
        <end position="951"/>
    </location>
</feature>
<reference evidence="8 9" key="1">
    <citation type="submission" date="2012-05" db="EMBL/GenBank/DDBJ databases">
        <title>Recombination and specialization in a pathogen metapopulation.</title>
        <authorList>
            <person name="Gardiner A."/>
            <person name="Kemen E."/>
            <person name="Schultz-Larsen T."/>
            <person name="MacLean D."/>
            <person name="Van Oosterhout C."/>
            <person name="Jones J.D.G."/>
        </authorList>
    </citation>
    <scope>NUCLEOTIDE SEQUENCE [LARGE SCALE GENOMIC DNA]</scope>
    <source>
        <strain evidence="8 9">Ac Nc2</strain>
    </source>
</reference>
<dbReference type="InterPro" id="IPR007632">
    <property type="entry name" value="Anoctamin"/>
</dbReference>
<evidence type="ECO:0000256" key="2">
    <source>
        <dbReference type="ARBA" id="ARBA00022692"/>
    </source>
</evidence>
<organism evidence="8 9">
    <name type="scientific">Albugo candida</name>
    <dbReference type="NCBI Taxonomy" id="65357"/>
    <lineage>
        <taxon>Eukaryota</taxon>
        <taxon>Sar</taxon>
        <taxon>Stramenopiles</taxon>
        <taxon>Oomycota</taxon>
        <taxon>Peronosporomycetes</taxon>
        <taxon>Albuginales</taxon>
        <taxon>Albuginaceae</taxon>
        <taxon>Albugo</taxon>
    </lineage>
</organism>
<dbReference type="PANTHER" id="PTHR12308:SF73">
    <property type="entry name" value="ANOCTAMIN"/>
    <property type="match status" value="1"/>
</dbReference>
<feature type="transmembrane region" description="Helical" evidence="6">
    <location>
        <begin position="432"/>
        <end position="456"/>
    </location>
</feature>
<comment type="caution">
    <text evidence="8">The sequence shown here is derived from an EMBL/GenBank/DDBJ whole genome shotgun (WGS) entry which is preliminary data.</text>
</comment>
<keyword evidence="9" id="KW-1185">Reference proteome</keyword>
<feature type="transmembrane region" description="Helical" evidence="6">
    <location>
        <begin position="628"/>
        <end position="649"/>
    </location>
</feature>
<evidence type="ECO:0000256" key="6">
    <source>
        <dbReference type="SAM" id="Phobius"/>
    </source>
</evidence>
<dbReference type="AlphaFoldDB" id="A0A024GMZ6"/>
<keyword evidence="2 6" id="KW-0812">Transmembrane</keyword>
<feature type="transmembrane region" description="Helical" evidence="6">
    <location>
        <begin position="681"/>
        <end position="703"/>
    </location>
</feature>
<accession>A0A024GMZ6</accession>
<feature type="transmembrane region" description="Helical" evidence="6">
    <location>
        <begin position="394"/>
        <end position="420"/>
    </location>
</feature>
<feature type="region of interest" description="Disordered" evidence="5">
    <location>
        <begin position="108"/>
        <end position="130"/>
    </location>
</feature>
<feature type="transmembrane region" description="Helical" evidence="6">
    <location>
        <begin position="508"/>
        <end position="534"/>
    </location>
</feature>
<dbReference type="Proteomes" id="UP000053237">
    <property type="component" value="Unassembled WGS sequence"/>
</dbReference>
<evidence type="ECO:0000313" key="9">
    <source>
        <dbReference type="Proteomes" id="UP000053237"/>
    </source>
</evidence>
<evidence type="ECO:0000256" key="1">
    <source>
        <dbReference type="ARBA" id="ARBA00004141"/>
    </source>
</evidence>
<dbReference type="InterPro" id="IPR049452">
    <property type="entry name" value="Anoctamin_TM"/>
</dbReference>
<dbReference type="GO" id="GO:0016020">
    <property type="term" value="C:membrane"/>
    <property type="evidence" value="ECO:0007669"/>
    <property type="project" value="UniProtKB-SubCell"/>
</dbReference>